<evidence type="ECO:0000313" key="2">
    <source>
        <dbReference type="EMBL" id="KAK4416400.1"/>
    </source>
</evidence>
<name>A0AAE1XQX1_9LAMI</name>
<feature type="region of interest" description="Disordered" evidence="1">
    <location>
        <begin position="1"/>
        <end position="37"/>
    </location>
</feature>
<evidence type="ECO:0000313" key="3">
    <source>
        <dbReference type="Proteomes" id="UP001293254"/>
    </source>
</evidence>
<evidence type="ECO:0000256" key="1">
    <source>
        <dbReference type="SAM" id="MobiDB-lite"/>
    </source>
</evidence>
<protein>
    <submittedName>
        <fullName evidence="2">Uncharacterized protein</fullName>
    </submittedName>
</protein>
<dbReference type="Proteomes" id="UP001293254">
    <property type="component" value="Unassembled WGS sequence"/>
</dbReference>
<reference evidence="2" key="2">
    <citation type="journal article" date="2024" name="Plant">
        <title>Genomic evolution and insights into agronomic trait innovations of Sesamum species.</title>
        <authorList>
            <person name="Miao H."/>
            <person name="Wang L."/>
            <person name="Qu L."/>
            <person name="Liu H."/>
            <person name="Sun Y."/>
            <person name="Le M."/>
            <person name="Wang Q."/>
            <person name="Wei S."/>
            <person name="Zheng Y."/>
            <person name="Lin W."/>
            <person name="Duan Y."/>
            <person name="Cao H."/>
            <person name="Xiong S."/>
            <person name="Wang X."/>
            <person name="Wei L."/>
            <person name="Li C."/>
            <person name="Ma Q."/>
            <person name="Ju M."/>
            <person name="Zhao R."/>
            <person name="Li G."/>
            <person name="Mu C."/>
            <person name="Tian Q."/>
            <person name="Mei H."/>
            <person name="Zhang T."/>
            <person name="Gao T."/>
            <person name="Zhang H."/>
        </authorList>
    </citation>
    <scope>NUCLEOTIDE SEQUENCE</scope>
    <source>
        <strain evidence="2">3651</strain>
    </source>
</reference>
<dbReference type="AlphaFoldDB" id="A0AAE1XQX1"/>
<proteinExistence type="predicted"/>
<reference evidence="2" key="1">
    <citation type="submission" date="2020-06" db="EMBL/GenBank/DDBJ databases">
        <authorList>
            <person name="Li T."/>
            <person name="Hu X."/>
            <person name="Zhang T."/>
            <person name="Song X."/>
            <person name="Zhang H."/>
            <person name="Dai N."/>
            <person name="Sheng W."/>
            <person name="Hou X."/>
            <person name="Wei L."/>
        </authorList>
    </citation>
    <scope>NUCLEOTIDE SEQUENCE</scope>
    <source>
        <strain evidence="2">3651</strain>
        <tissue evidence="2">Leaf</tissue>
    </source>
</reference>
<dbReference type="EMBL" id="JACGWO010000010">
    <property type="protein sequence ID" value="KAK4416400.1"/>
    <property type="molecule type" value="Genomic_DNA"/>
</dbReference>
<keyword evidence="3" id="KW-1185">Reference proteome</keyword>
<organism evidence="2 3">
    <name type="scientific">Sesamum alatum</name>
    <dbReference type="NCBI Taxonomy" id="300844"/>
    <lineage>
        <taxon>Eukaryota</taxon>
        <taxon>Viridiplantae</taxon>
        <taxon>Streptophyta</taxon>
        <taxon>Embryophyta</taxon>
        <taxon>Tracheophyta</taxon>
        <taxon>Spermatophyta</taxon>
        <taxon>Magnoliopsida</taxon>
        <taxon>eudicotyledons</taxon>
        <taxon>Gunneridae</taxon>
        <taxon>Pentapetalae</taxon>
        <taxon>asterids</taxon>
        <taxon>lamiids</taxon>
        <taxon>Lamiales</taxon>
        <taxon>Pedaliaceae</taxon>
        <taxon>Sesamum</taxon>
    </lineage>
</organism>
<accession>A0AAE1XQX1</accession>
<comment type="caution">
    <text evidence="2">The sequence shown here is derived from an EMBL/GenBank/DDBJ whole genome shotgun (WGS) entry which is preliminary data.</text>
</comment>
<gene>
    <name evidence="2" type="ORF">Salat_2465500</name>
</gene>
<sequence length="172" mass="19007">MEKEGINSLNWQQKSEAERTFPNEEVDGPAAGSETKLAPVQKELEETGQPPLEAVVGDVAAVVEMPSGLPNQGGVVDVEAVVVETWQNVVVVGVQVDAVVLGQRWPWNMAKCGGWLWRFSWWLRWWLVGKWRNVVAVEVRWWLWGGCGNKLANTNSVGDGCIDGRPNESRGA</sequence>